<feature type="chain" id="PRO_5041218365" evidence="1">
    <location>
        <begin position="31"/>
        <end position="232"/>
    </location>
</feature>
<evidence type="ECO:0000313" key="2">
    <source>
        <dbReference type="EMBL" id="SUZ26696.1"/>
    </source>
</evidence>
<dbReference type="EMBL" id="UIHB01000001">
    <property type="protein sequence ID" value="SUZ26696.1"/>
    <property type="molecule type" value="Genomic_DNA"/>
</dbReference>
<dbReference type="AlphaFoldDB" id="A0AA46H937"/>
<keyword evidence="1" id="KW-0732">Signal</keyword>
<sequence>MALSCFSLRRLPVLRNALLPALLAVSACSAGESAAPAAPPVTSAASASAAAHATSPGGASGNDRLATLLQASGVQCADAHMAKGCTAGNVDAGDFYDVELSPACGNTGFFAGVAQANGVDVLDAVPTTGSNAIARARLAQGQLVCIQAIGRAGQTPLYYYVIAIPADTVAQCKNNPACGTYGDRPIQRSSAAAGDSCHAAAPGQYVGECAQGWVGADALDVFSNGIESPAPA</sequence>
<keyword evidence="3" id="KW-1185">Reference proteome</keyword>
<dbReference type="Proteomes" id="UP000254168">
    <property type="component" value="Unassembled WGS sequence"/>
</dbReference>
<evidence type="ECO:0000256" key="1">
    <source>
        <dbReference type="SAM" id="SignalP"/>
    </source>
</evidence>
<protein>
    <submittedName>
        <fullName evidence="2">Uncharacterized protein</fullName>
    </submittedName>
</protein>
<dbReference type="RefSeq" id="WP_181901129.1">
    <property type="nucleotide sequence ID" value="NZ_LR994544.1"/>
</dbReference>
<proteinExistence type="predicted"/>
<organism evidence="2 3">
    <name type="scientific">Xanthomonas euroxanthea</name>
    <dbReference type="NCBI Taxonomy" id="2259622"/>
    <lineage>
        <taxon>Bacteria</taxon>
        <taxon>Pseudomonadati</taxon>
        <taxon>Pseudomonadota</taxon>
        <taxon>Gammaproteobacteria</taxon>
        <taxon>Lysobacterales</taxon>
        <taxon>Lysobacteraceae</taxon>
        <taxon>Xanthomonas</taxon>
    </lineage>
</organism>
<reference evidence="2 3" key="1">
    <citation type="submission" date="2018-06" db="EMBL/GenBank/DDBJ databases">
        <authorList>
            <person name="Pothier F. J."/>
        </authorList>
    </citation>
    <scope>NUCLEOTIDE SEQUENCE [LARGE SCALE GENOMIC DNA]</scope>
    <source>
        <strain evidence="2 3">CPBF 424</strain>
    </source>
</reference>
<gene>
    <name evidence="2" type="ORF">CPBF424_04550</name>
</gene>
<feature type="signal peptide" evidence="1">
    <location>
        <begin position="1"/>
        <end position="30"/>
    </location>
</feature>
<name>A0AA46H937_9XANT</name>
<comment type="caution">
    <text evidence="2">The sequence shown here is derived from an EMBL/GenBank/DDBJ whole genome shotgun (WGS) entry which is preliminary data.</text>
</comment>
<accession>A0AA46H937</accession>
<evidence type="ECO:0000313" key="3">
    <source>
        <dbReference type="Proteomes" id="UP000254168"/>
    </source>
</evidence>